<evidence type="ECO:0000256" key="2">
    <source>
        <dbReference type="ARBA" id="ARBA00022676"/>
    </source>
</evidence>
<feature type="transmembrane region" description="Helical" evidence="16">
    <location>
        <begin position="147"/>
        <end position="165"/>
    </location>
</feature>
<evidence type="ECO:0000256" key="1">
    <source>
        <dbReference type="ARBA" id="ARBA00004141"/>
    </source>
</evidence>
<evidence type="ECO:0000256" key="6">
    <source>
        <dbReference type="ARBA" id="ARBA00022984"/>
    </source>
</evidence>
<dbReference type="GO" id="GO:0005886">
    <property type="term" value="C:plasma membrane"/>
    <property type="evidence" value="ECO:0007669"/>
    <property type="project" value="TreeGrafter"/>
</dbReference>
<feature type="transmembrane region" description="Helical" evidence="16">
    <location>
        <begin position="81"/>
        <end position="100"/>
    </location>
</feature>
<evidence type="ECO:0000256" key="8">
    <source>
        <dbReference type="ARBA" id="ARBA00023136"/>
    </source>
</evidence>
<comment type="catalytic activity">
    <reaction evidence="15">
        <text>[GlcNAc-(1-&gt;4)-Mur2Ac(oyl-L-Ala-gamma-D-Glu-L-Lys-D-Ala-D-Ala)](n)-di-trans,octa-cis-undecaprenyl diphosphate + beta-D-GlcNAc-(1-&gt;4)-Mur2Ac(oyl-L-Ala-gamma-D-Glu-L-Lys-D-Ala-D-Ala)-di-trans,octa-cis-undecaprenyl diphosphate = [GlcNAc-(1-&gt;4)-Mur2Ac(oyl-L-Ala-gamma-D-Glu-L-Lys-D-Ala-D-Ala)](n+1)-di-trans,octa-cis-undecaprenyl diphosphate + di-trans,octa-cis-undecaprenyl diphosphate + H(+)</text>
        <dbReference type="Rhea" id="RHEA:23708"/>
        <dbReference type="Rhea" id="RHEA-COMP:9602"/>
        <dbReference type="Rhea" id="RHEA-COMP:9603"/>
        <dbReference type="ChEBI" id="CHEBI:15378"/>
        <dbReference type="ChEBI" id="CHEBI:58405"/>
        <dbReference type="ChEBI" id="CHEBI:60033"/>
        <dbReference type="ChEBI" id="CHEBI:78435"/>
        <dbReference type="EC" id="2.4.99.28"/>
    </reaction>
</comment>
<dbReference type="STRING" id="1194090.SAMN05443144_10249"/>
<organism evidence="17 18">
    <name type="scientific">Fodinibius roseus</name>
    <dbReference type="NCBI Taxonomy" id="1194090"/>
    <lineage>
        <taxon>Bacteria</taxon>
        <taxon>Pseudomonadati</taxon>
        <taxon>Balneolota</taxon>
        <taxon>Balneolia</taxon>
        <taxon>Balneolales</taxon>
        <taxon>Balneolaceae</taxon>
        <taxon>Fodinibius</taxon>
    </lineage>
</organism>
<dbReference type="EMBL" id="FQUS01000002">
    <property type="protein sequence ID" value="SHE56657.1"/>
    <property type="molecule type" value="Genomic_DNA"/>
</dbReference>
<dbReference type="OrthoDB" id="9812661at2"/>
<dbReference type="InterPro" id="IPR018365">
    <property type="entry name" value="Cell_cycle_FtsW-rel_CS"/>
</dbReference>
<keyword evidence="8 16" id="KW-0472">Membrane</keyword>
<dbReference type="RefSeq" id="WP_139240162.1">
    <property type="nucleotide sequence ID" value="NZ_FQUS01000002.1"/>
</dbReference>
<dbReference type="InterPro" id="IPR001182">
    <property type="entry name" value="FtsW/RodA"/>
</dbReference>
<gene>
    <name evidence="17" type="ORF">SAMN05443144_10249</name>
</gene>
<dbReference type="GO" id="GO:0015648">
    <property type="term" value="F:lipid-linked peptidoglycan transporter activity"/>
    <property type="evidence" value="ECO:0007669"/>
    <property type="project" value="TreeGrafter"/>
</dbReference>
<dbReference type="Pfam" id="PF01098">
    <property type="entry name" value="FTSW_RODA_SPOVE"/>
    <property type="match status" value="1"/>
</dbReference>
<feature type="transmembrane region" description="Helical" evidence="16">
    <location>
        <begin position="112"/>
        <end position="135"/>
    </location>
</feature>
<dbReference type="EC" id="2.4.99.28" evidence="14"/>
<dbReference type="GO" id="GO:0032153">
    <property type="term" value="C:cell division site"/>
    <property type="evidence" value="ECO:0007669"/>
    <property type="project" value="TreeGrafter"/>
</dbReference>
<comment type="similarity">
    <text evidence="11">Belongs to the SEDS family. FtsW subfamily.</text>
</comment>
<proteinExistence type="inferred from homology"/>
<comment type="subcellular location">
    <subcellularLocation>
        <location evidence="1">Membrane</location>
        <topology evidence="1">Multi-pass membrane protein</topology>
    </subcellularLocation>
</comment>
<feature type="transmembrane region" description="Helical" evidence="16">
    <location>
        <begin position="192"/>
        <end position="210"/>
    </location>
</feature>
<dbReference type="GO" id="GO:0051301">
    <property type="term" value="P:cell division"/>
    <property type="evidence" value="ECO:0007669"/>
    <property type="project" value="UniProtKB-KW"/>
</dbReference>
<protein>
    <recommendedName>
        <fullName evidence="12">Probable peptidoglycan glycosyltransferase FtsW</fullName>
        <ecNumber evidence="14">2.4.99.28</ecNumber>
    </recommendedName>
    <alternativeName>
        <fullName evidence="13">Cell division protein FtsW</fullName>
    </alternativeName>
    <alternativeName>
        <fullName evidence="10">Cell wall polymerase</fullName>
    </alternativeName>
    <alternativeName>
        <fullName evidence="9">Peptidoglycan polymerase</fullName>
    </alternativeName>
</protein>
<keyword evidence="18" id="KW-1185">Reference proteome</keyword>
<evidence type="ECO:0000256" key="4">
    <source>
        <dbReference type="ARBA" id="ARBA00022692"/>
    </source>
</evidence>
<keyword evidence="7 16" id="KW-1133">Transmembrane helix</keyword>
<dbReference type="GO" id="GO:0008955">
    <property type="term" value="F:peptidoglycan glycosyltransferase activity"/>
    <property type="evidence" value="ECO:0007669"/>
    <property type="project" value="UniProtKB-EC"/>
</dbReference>
<dbReference type="GO" id="GO:0008360">
    <property type="term" value="P:regulation of cell shape"/>
    <property type="evidence" value="ECO:0007669"/>
    <property type="project" value="UniProtKB-KW"/>
</dbReference>
<evidence type="ECO:0000256" key="14">
    <source>
        <dbReference type="ARBA" id="ARBA00044770"/>
    </source>
</evidence>
<name>A0A1M4UIX8_9BACT</name>
<evidence type="ECO:0000256" key="12">
    <source>
        <dbReference type="ARBA" id="ARBA00041185"/>
    </source>
</evidence>
<feature type="transmembrane region" description="Helical" evidence="16">
    <location>
        <begin position="48"/>
        <end position="69"/>
    </location>
</feature>
<keyword evidence="17" id="KW-0131">Cell cycle</keyword>
<evidence type="ECO:0000256" key="3">
    <source>
        <dbReference type="ARBA" id="ARBA00022679"/>
    </source>
</evidence>
<evidence type="ECO:0000256" key="9">
    <source>
        <dbReference type="ARBA" id="ARBA00032370"/>
    </source>
</evidence>
<keyword evidence="17" id="KW-0132">Cell division</keyword>
<keyword evidence="4 16" id="KW-0812">Transmembrane</keyword>
<evidence type="ECO:0000256" key="7">
    <source>
        <dbReference type="ARBA" id="ARBA00022989"/>
    </source>
</evidence>
<accession>A0A1M4UIX8</accession>
<dbReference type="GO" id="GO:0009252">
    <property type="term" value="P:peptidoglycan biosynthetic process"/>
    <property type="evidence" value="ECO:0007669"/>
    <property type="project" value="UniProtKB-KW"/>
</dbReference>
<evidence type="ECO:0000256" key="10">
    <source>
        <dbReference type="ARBA" id="ARBA00033270"/>
    </source>
</evidence>
<feature type="transmembrane region" description="Helical" evidence="16">
    <location>
        <begin position="18"/>
        <end position="42"/>
    </location>
</feature>
<evidence type="ECO:0000313" key="18">
    <source>
        <dbReference type="Proteomes" id="UP000184041"/>
    </source>
</evidence>
<feature type="transmembrane region" description="Helical" evidence="16">
    <location>
        <begin position="171"/>
        <end position="187"/>
    </location>
</feature>
<keyword evidence="2" id="KW-0328">Glycosyltransferase</keyword>
<sequence>MGTSPDEIDTPSQGSDRVLLVSVVLLMIFGTLAVYSAIAFFAESKHTSAGSLVMGHILKLSIAFLGMLIASKINYHNLARFSRFGMIISWIFLIAVMVFGTEVFGAKRSLDIGGFSFQPSSFATVALLIHVSVLLDEKQDYIKDFKRAFLPIMFWVVITCGLIGIEDFSSAAILMGLSMLLMFVGRISSLQLGALVIIGLLGASLLIWQSPERQSRIDNYIEQVVQIKSNEFNVEEGYQAQQAHIAIAQGELFGVGIGKSTQRDFLPAPYNDFIFAIIAEEYGLVGAVLLLLLFTVILFRGIGKIAKNAPDTLGMLMAVGCTLAIVLYGFVNAGVASGLLPVTGLPMPFVSYGGTSTLFSGIMIGILMNISKYSNGKNSVFYA</sequence>
<evidence type="ECO:0000256" key="5">
    <source>
        <dbReference type="ARBA" id="ARBA00022960"/>
    </source>
</evidence>
<feature type="transmembrane region" description="Helical" evidence="16">
    <location>
        <begin position="273"/>
        <end position="299"/>
    </location>
</feature>
<dbReference type="PROSITE" id="PS00428">
    <property type="entry name" value="FTSW_RODA_SPOVE"/>
    <property type="match status" value="1"/>
</dbReference>
<evidence type="ECO:0000256" key="15">
    <source>
        <dbReference type="ARBA" id="ARBA00049902"/>
    </source>
</evidence>
<evidence type="ECO:0000256" key="11">
    <source>
        <dbReference type="ARBA" id="ARBA00038053"/>
    </source>
</evidence>
<feature type="transmembrane region" description="Helical" evidence="16">
    <location>
        <begin position="311"/>
        <end position="331"/>
    </location>
</feature>
<reference evidence="17 18" key="1">
    <citation type="submission" date="2016-11" db="EMBL/GenBank/DDBJ databases">
        <authorList>
            <person name="Jaros S."/>
            <person name="Januszkiewicz K."/>
            <person name="Wedrychowicz H."/>
        </authorList>
    </citation>
    <scope>NUCLEOTIDE SEQUENCE [LARGE SCALE GENOMIC DNA]</scope>
    <source>
        <strain evidence="17 18">DSM 21986</strain>
    </source>
</reference>
<evidence type="ECO:0000313" key="17">
    <source>
        <dbReference type="EMBL" id="SHE56657.1"/>
    </source>
</evidence>
<keyword evidence="3" id="KW-0808">Transferase</keyword>
<dbReference type="Proteomes" id="UP000184041">
    <property type="component" value="Unassembled WGS sequence"/>
</dbReference>
<dbReference type="PANTHER" id="PTHR30474">
    <property type="entry name" value="CELL CYCLE PROTEIN"/>
    <property type="match status" value="1"/>
</dbReference>
<evidence type="ECO:0000256" key="16">
    <source>
        <dbReference type="SAM" id="Phobius"/>
    </source>
</evidence>
<dbReference type="AlphaFoldDB" id="A0A1M4UIX8"/>
<dbReference type="PANTHER" id="PTHR30474:SF2">
    <property type="entry name" value="PEPTIDOGLYCAN GLYCOSYLTRANSFERASE FTSW-RELATED"/>
    <property type="match status" value="1"/>
</dbReference>
<keyword evidence="5" id="KW-0133">Cell shape</keyword>
<feature type="transmembrane region" description="Helical" evidence="16">
    <location>
        <begin position="351"/>
        <end position="370"/>
    </location>
</feature>
<keyword evidence="6" id="KW-0573">Peptidoglycan synthesis</keyword>
<evidence type="ECO:0000256" key="13">
    <source>
        <dbReference type="ARBA" id="ARBA00041418"/>
    </source>
</evidence>